<feature type="domain" description="EF-hand" evidence="10">
    <location>
        <begin position="100"/>
        <end position="135"/>
    </location>
</feature>
<dbReference type="PROSITE" id="PS50222">
    <property type="entry name" value="EF_HAND_2"/>
    <property type="match status" value="3"/>
</dbReference>
<feature type="domain" description="EF-hand" evidence="10">
    <location>
        <begin position="136"/>
        <end position="171"/>
    </location>
</feature>
<dbReference type="PROSITE" id="PS00018">
    <property type="entry name" value="EF_HAND_1"/>
    <property type="match status" value="3"/>
</dbReference>
<feature type="compositionally biased region" description="Polar residues" evidence="9">
    <location>
        <begin position="1"/>
        <end position="23"/>
    </location>
</feature>
<dbReference type="Pfam" id="PF13499">
    <property type="entry name" value="EF-hand_7"/>
    <property type="match status" value="1"/>
</dbReference>
<keyword evidence="12" id="KW-1185">Reference proteome</keyword>
<keyword evidence="5" id="KW-0106">Calcium</keyword>
<dbReference type="InterPro" id="IPR018247">
    <property type="entry name" value="EF_Hand_1_Ca_BS"/>
</dbReference>
<dbReference type="EnsemblMetazoa" id="CLYHEMT022524.1">
    <property type="protein sequence ID" value="CLYHEMP022524.1"/>
    <property type="gene ID" value="CLYHEMG022524"/>
</dbReference>
<dbReference type="SMART" id="SM00054">
    <property type="entry name" value="EFh"/>
    <property type="match status" value="3"/>
</dbReference>
<protein>
    <recommendedName>
        <fullName evidence="10">EF-hand domain-containing protein</fullName>
    </recommendedName>
</protein>
<feature type="region of interest" description="Disordered" evidence="9">
    <location>
        <begin position="1"/>
        <end position="28"/>
    </location>
</feature>
<keyword evidence="4" id="KW-0677">Repeat</keyword>
<accession>A0A7M6DQP0</accession>
<name>A0A7M6DQP0_9CNID</name>
<evidence type="ECO:0000256" key="6">
    <source>
        <dbReference type="ARBA" id="ARBA00023136"/>
    </source>
</evidence>
<reference evidence="11" key="1">
    <citation type="submission" date="2021-01" db="UniProtKB">
        <authorList>
            <consortium name="EnsemblMetazoa"/>
        </authorList>
    </citation>
    <scope>IDENTIFICATION</scope>
</reference>
<dbReference type="PANTHER" id="PTHR46819:SF1">
    <property type="entry name" value="EF-HAND CALCIUM-BINDING DOMAIN-CONTAINING PROTEIN 7"/>
    <property type="match status" value="1"/>
</dbReference>
<evidence type="ECO:0000256" key="8">
    <source>
        <dbReference type="ARBA" id="ARBA00023262"/>
    </source>
</evidence>
<dbReference type="GO" id="GO:0060170">
    <property type="term" value="C:ciliary membrane"/>
    <property type="evidence" value="ECO:0007669"/>
    <property type="project" value="TreeGrafter"/>
</dbReference>
<dbReference type="FunFam" id="1.10.238.10:FF:000003">
    <property type="entry name" value="Calmodulin A"/>
    <property type="match status" value="1"/>
</dbReference>
<evidence type="ECO:0000256" key="5">
    <source>
        <dbReference type="ARBA" id="ARBA00022837"/>
    </source>
</evidence>
<evidence type="ECO:0000256" key="9">
    <source>
        <dbReference type="SAM" id="MobiDB-lite"/>
    </source>
</evidence>
<feature type="compositionally biased region" description="Basic and acidic residues" evidence="9">
    <location>
        <begin position="183"/>
        <end position="195"/>
    </location>
</feature>
<keyword evidence="7" id="KW-0455">Luminescence</keyword>
<keyword evidence="3" id="KW-0479">Metal-binding</keyword>
<proteinExistence type="inferred from homology"/>
<dbReference type="SUPFAM" id="SSF47473">
    <property type="entry name" value="EF-hand"/>
    <property type="match status" value="2"/>
</dbReference>
<sequence>MSFRKQSSSHSSTNKRQSSLSQQNKEKGDQINFQEVCKAAFISELNNLREEISSGEELMQLLQQVGCNPSKKTLSKYWTQETDGYNFKQFCGIAKQESQTSKKDLIKAFQKIDKNGDGFITHDELFQVLTKRGERMTKAEVKSLIEDADFNGDGRLDYEEFCDMMDSTAKKCQQRYMDAHHGNEADSHIHREESSKLFTSSSQDEKKRNSTTKKKMSLKSSLNRENSLSSSTRGADLKDHAKDDGNKSSLGVKLKEEPRDLNRWVFTSFRGCFYKEENGSVESHQYQMKVTQPSTVWLSIKPTTPKYGKFNDEICESDMTVFIVERSSSNTLVAFTNSTIDGKSCLQVDLDIGLYDILTFSSGAKLLEEESDSGQVNIVKGSGEDARLTKACKDTFLEIFYRCDMDGNGYLNRDEFNEFQLRSSGEGCDNEAWEVVKENFEVTPTRELTPNGFIDLNLMEARDPQGGPDELWITIESFGYSKKLQLSMACPFIMEVYTKKGQNTVSLVGVSNGGPPLQSALSNAIMSIANKQSVKNKRDLHLLIAEFNQRVTIAVQNQSHNIVGVRLDCSASENVLSHQNTLIISEDIEPKSLEIFHHLVAENKNERMQLKYHESIER</sequence>
<dbReference type="Pfam" id="PF13202">
    <property type="entry name" value="EF-hand_5"/>
    <property type="match status" value="1"/>
</dbReference>
<evidence type="ECO:0000256" key="2">
    <source>
        <dbReference type="ARBA" id="ARBA00007828"/>
    </source>
</evidence>
<evidence type="ECO:0000259" key="10">
    <source>
        <dbReference type="PROSITE" id="PS50222"/>
    </source>
</evidence>
<dbReference type="Proteomes" id="UP000594262">
    <property type="component" value="Unplaced"/>
</dbReference>
<comment type="subcellular location">
    <subcellularLocation>
        <location evidence="1">Membrane</location>
    </subcellularLocation>
</comment>
<dbReference type="GO" id="GO:0008218">
    <property type="term" value="P:bioluminescence"/>
    <property type="evidence" value="ECO:0007669"/>
    <property type="project" value="UniProtKB-KW"/>
</dbReference>
<dbReference type="InterPro" id="IPR011992">
    <property type="entry name" value="EF-hand-dom_pair"/>
</dbReference>
<evidence type="ECO:0000313" key="12">
    <source>
        <dbReference type="Proteomes" id="UP000594262"/>
    </source>
</evidence>
<dbReference type="RefSeq" id="XP_066920959.1">
    <property type="nucleotide sequence ID" value="XM_067064858.1"/>
</dbReference>
<organism evidence="11 12">
    <name type="scientific">Clytia hemisphaerica</name>
    <dbReference type="NCBI Taxonomy" id="252671"/>
    <lineage>
        <taxon>Eukaryota</taxon>
        <taxon>Metazoa</taxon>
        <taxon>Cnidaria</taxon>
        <taxon>Hydrozoa</taxon>
        <taxon>Hydroidolina</taxon>
        <taxon>Leptothecata</taxon>
        <taxon>Obeliida</taxon>
        <taxon>Clytiidae</taxon>
        <taxon>Clytia</taxon>
    </lineage>
</organism>
<keyword evidence="8" id="KW-0599">Photoprotein</keyword>
<evidence type="ECO:0000256" key="7">
    <source>
        <dbReference type="ARBA" id="ARBA00023223"/>
    </source>
</evidence>
<evidence type="ECO:0000256" key="4">
    <source>
        <dbReference type="ARBA" id="ARBA00022737"/>
    </source>
</evidence>
<dbReference type="CDD" id="cd00051">
    <property type="entry name" value="EFh"/>
    <property type="match status" value="1"/>
</dbReference>
<dbReference type="Gene3D" id="1.10.238.10">
    <property type="entry name" value="EF-hand"/>
    <property type="match status" value="2"/>
</dbReference>
<evidence type="ECO:0000313" key="11">
    <source>
        <dbReference type="EnsemblMetazoa" id="CLYHEMP022524.1"/>
    </source>
</evidence>
<dbReference type="InterPro" id="IPR002048">
    <property type="entry name" value="EF_hand_dom"/>
</dbReference>
<feature type="compositionally biased region" description="Low complexity" evidence="9">
    <location>
        <begin position="218"/>
        <end position="231"/>
    </location>
</feature>
<dbReference type="PANTHER" id="PTHR46819">
    <property type="entry name" value="EF-HAND CALCIUM-BINDING DOMAIN-CONTAINING PROTEIN 7"/>
    <property type="match status" value="1"/>
</dbReference>
<comment type="similarity">
    <text evidence="2">Belongs to the aequorin family.</text>
</comment>
<feature type="domain" description="EF-hand" evidence="10">
    <location>
        <begin position="391"/>
        <end position="426"/>
    </location>
</feature>
<dbReference type="AlphaFoldDB" id="A0A7M6DQP0"/>
<evidence type="ECO:0000256" key="1">
    <source>
        <dbReference type="ARBA" id="ARBA00004370"/>
    </source>
</evidence>
<feature type="compositionally biased region" description="Basic and acidic residues" evidence="9">
    <location>
        <begin position="235"/>
        <end position="246"/>
    </location>
</feature>
<dbReference type="GO" id="GO:0098797">
    <property type="term" value="C:plasma membrane protein complex"/>
    <property type="evidence" value="ECO:0007669"/>
    <property type="project" value="TreeGrafter"/>
</dbReference>
<dbReference type="InterPro" id="IPR052266">
    <property type="entry name" value="Miro-EF-hand_domain"/>
</dbReference>
<keyword evidence="6" id="KW-0472">Membrane</keyword>
<dbReference type="GeneID" id="136808324"/>
<feature type="region of interest" description="Disordered" evidence="9">
    <location>
        <begin position="183"/>
        <end position="251"/>
    </location>
</feature>
<dbReference type="GO" id="GO:1903569">
    <property type="term" value="P:positive regulation of protein localization to ciliary membrane"/>
    <property type="evidence" value="ECO:0007669"/>
    <property type="project" value="TreeGrafter"/>
</dbReference>
<dbReference type="GO" id="GO:0005509">
    <property type="term" value="F:calcium ion binding"/>
    <property type="evidence" value="ECO:0007669"/>
    <property type="project" value="InterPro"/>
</dbReference>
<evidence type="ECO:0000256" key="3">
    <source>
        <dbReference type="ARBA" id="ARBA00022723"/>
    </source>
</evidence>
<dbReference type="OrthoDB" id="26525at2759"/>